<dbReference type="Gene3D" id="2.40.50.180">
    <property type="entry name" value="CheA-289, Domain 4"/>
    <property type="match status" value="1"/>
</dbReference>
<evidence type="ECO:0000313" key="3">
    <source>
        <dbReference type="Proteomes" id="UP000753724"/>
    </source>
</evidence>
<dbReference type="PANTHER" id="PTHR22617">
    <property type="entry name" value="CHEMOTAXIS SENSOR HISTIDINE KINASE-RELATED"/>
    <property type="match status" value="1"/>
</dbReference>
<accession>A0ABW9XA57</accession>
<gene>
    <name evidence="2" type="ORF">GTZ99_02430</name>
</gene>
<dbReference type="Gene3D" id="2.30.30.40">
    <property type="entry name" value="SH3 Domains"/>
    <property type="match status" value="1"/>
</dbReference>
<dbReference type="RefSeq" id="WP_161716677.1">
    <property type="nucleotide sequence ID" value="NZ_JAAAPO010000001.1"/>
</dbReference>
<reference evidence="3" key="1">
    <citation type="submission" date="2020-01" db="EMBL/GenBank/DDBJ databases">
        <title>Sphingomonas sp. strain CSW-10.</title>
        <authorList>
            <person name="Chen W.-M."/>
        </authorList>
    </citation>
    <scope>NUCLEOTIDE SEQUENCE [LARGE SCALE GENOMIC DNA]</scope>
    <source>
        <strain evidence="3">FSY-8</strain>
    </source>
</reference>
<organism evidence="2 3">
    <name type="scientific">Novosphingobium ovatum</name>
    <dbReference type="NCBI Taxonomy" id="1908523"/>
    <lineage>
        <taxon>Bacteria</taxon>
        <taxon>Pseudomonadati</taxon>
        <taxon>Pseudomonadota</taxon>
        <taxon>Alphaproteobacteria</taxon>
        <taxon>Sphingomonadales</taxon>
        <taxon>Sphingomonadaceae</taxon>
        <taxon>Novosphingobium</taxon>
    </lineage>
</organism>
<evidence type="ECO:0000259" key="1">
    <source>
        <dbReference type="PROSITE" id="PS50851"/>
    </source>
</evidence>
<dbReference type="InterPro" id="IPR039315">
    <property type="entry name" value="CheW"/>
</dbReference>
<protein>
    <submittedName>
        <fullName evidence="2">Chemotaxis protein CheW</fullName>
    </submittedName>
</protein>
<evidence type="ECO:0000313" key="2">
    <source>
        <dbReference type="EMBL" id="NBC35409.1"/>
    </source>
</evidence>
<dbReference type="PROSITE" id="PS50851">
    <property type="entry name" value="CHEW"/>
    <property type="match status" value="1"/>
</dbReference>
<proteinExistence type="predicted"/>
<keyword evidence="3" id="KW-1185">Reference proteome</keyword>
<sequence>MNATTHAHFDNATQAGVQAVVFGLRAESFALPVTMVREILDHTPAFRMPGAPEWVLGIIDVRGTSMPVIDLGLRLGLGLTEVTLATRVLVIDLPQGGTGAPVPVALLVDRVVDVCDFAPAVIERLPEVGSRWQADYARAVMRRDSGFVVLLDAGAIFGDGSDLPILAHNDSAATH</sequence>
<dbReference type="SMART" id="SM00260">
    <property type="entry name" value="CheW"/>
    <property type="match status" value="1"/>
</dbReference>
<feature type="domain" description="CheW-like" evidence="1">
    <location>
        <begin position="16"/>
        <end position="162"/>
    </location>
</feature>
<dbReference type="Pfam" id="PF01584">
    <property type="entry name" value="CheW"/>
    <property type="match status" value="1"/>
</dbReference>
<dbReference type="EMBL" id="JAAAPO010000001">
    <property type="protein sequence ID" value="NBC35409.1"/>
    <property type="molecule type" value="Genomic_DNA"/>
</dbReference>
<dbReference type="Proteomes" id="UP000753724">
    <property type="component" value="Unassembled WGS sequence"/>
</dbReference>
<dbReference type="InterPro" id="IPR036061">
    <property type="entry name" value="CheW-like_dom_sf"/>
</dbReference>
<dbReference type="PANTHER" id="PTHR22617:SF23">
    <property type="entry name" value="CHEMOTAXIS PROTEIN CHEW"/>
    <property type="match status" value="1"/>
</dbReference>
<comment type="caution">
    <text evidence="2">The sequence shown here is derived from an EMBL/GenBank/DDBJ whole genome shotgun (WGS) entry which is preliminary data.</text>
</comment>
<dbReference type="InterPro" id="IPR002545">
    <property type="entry name" value="CheW-lke_dom"/>
</dbReference>
<dbReference type="SUPFAM" id="SSF50341">
    <property type="entry name" value="CheW-like"/>
    <property type="match status" value="1"/>
</dbReference>
<name>A0ABW9XA57_9SPHN</name>